<dbReference type="Proteomes" id="UP000035762">
    <property type="component" value="Unassembled WGS sequence"/>
</dbReference>
<protein>
    <submittedName>
        <fullName evidence="1">Uncharacterized protein</fullName>
    </submittedName>
</protein>
<evidence type="ECO:0000313" key="1">
    <source>
        <dbReference type="EMBL" id="CEG08115.1"/>
    </source>
</evidence>
<name>A0A090MKX1_AFIFE</name>
<gene>
    <name evidence="1" type="ORF">BN961_01526</name>
</gene>
<dbReference type="AlphaFoldDB" id="A0A090MKX1"/>
<proteinExistence type="predicted"/>
<evidence type="ECO:0000313" key="2">
    <source>
        <dbReference type="Proteomes" id="UP000035762"/>
    </source>
</evidence>
<reference evidence="1 2" key="1">
    <citation type="journal article" date="2014" name="Genome Announc.">
        <title>Genome Sequence of Afipia felis Strain 76713, Isolated in Hospital Water Using an Amoeba Co-Culture Procedure.</title>
        <authorList>
            <person name="Benamar S."/>
            <person name="La Scola B."/>
            <person name="Croce O."/>
        </authorList>
    </citation>
    <scope>NUCLEOTIDE SEQUENCE [LARGE SCALE GENOMIC DNA]</scope>
    <source>
        <strain evidence="1 2">76713</strain>
    </source>
</reference>
<accession>A0A090MKX1</accession>
<dbReference type="EMBL" id="CCAZ020000001">
    <property type="protein sequence ID" value="CEG08115.1"/>
    <property type="molecule type" value="Genomic_DNA"/>
</dbReference>
<keyword evidence="2" id="KW-1185">Reference proteome</keyword>
<comment type="caution">
    <text evidence="1">The sequence shown here is derived from an EMBL/GenBank/DDBJ whole genome shotgun (WGS) entry which is preliminary data.</text>
</comment>
<organism evidence="1 2">
    <name type="scientific">Afipia felis</name>
    <name type="common">Cat scratch disease bacillus</name>
    <dbReference type="NCBI Taxonomy" id="1035"/>
    <lineage>
        <taxon>Bacteria</taxon>
        <taxon>Pseudomonadati</taxon>
        <taxon>Pseudomonadota</taxon>
        <taxon>Alphaproteobacteria</taxon>
        <taxon>Hyphomicrobiales</taxon>
        <taxon>Nitrobacteraceae</taxon>
        <taxon>Afipia</taxon>
    </lineage>
</organism>
<sequence length="80" mass="8425">MDDVARVDLTQAGAACQRGHDLGVAERGLRVVDGGLIGLHQRLELGDCRPLGIGPLRGTGLGSSELLVTLQIDPRIGELR</sequence>